<keyword evidence="2" id="KW-1185">Reference proteome</keyword>
<sequence length="159" mass="18060">VSTDTQWRFVWVRYVRVLNHIFSGRESELNTYDEFINDIFDHHQTWMHPQIITLNRSCCALIAASQGHVLFSDTQQFAQLKESHFVASGIAYVAPPTDSTPGGSKDGGHAKKQCREICWNWNANQCTANDCQYQHMCSNCKSNEHPSKSCPNQNNGKPV</sequence>
<protein>
    <recommendedName>
        <fullName evidence="3">C3H1-type domain-containing protein</fullName>
    </recommendedName>
</protein>
<evidence type="ECO:0008006" key="3">
    <source>
        <dbReference type="Google" id="ProtNLM"/>
    </source>
</evidence>
<organism evidence="1 2">
    <name type="scientific">Armillaria gallica</name>
    <name type="common">Bulbous honey fungus</name>
    <name type="synonym">Armillaria bulbosa</name>
    <dbReference type="NCBI Taxonomy" id="47427"/>
    <lineage>
        <taxon>Eukaryota</taxon>
        <taxon>Fungi</taxon>
        <taxon>Dikarya</taxon>
        <taxon>Basidiomycota</taxon>
        <taxon>Agaricomycotina</taxon>
        <taxon>Agaricomycetes</taxon>
        <taxon>Agaricomycetidae</taxon>
        <taxon>Agaricales</taxon>
        <taxon>Marasmiineae</taxon>
        <taxon>Physalacriaceae</taxon>
        <taxon>Armillaria</taxon>
    </lineage>
</organism>
<evidence type="ECO:0000313" key="2">
    <source>
        <dbReference type="Proteomes" id="UP000217790"/>
    </source>
</evidence>
<feature type="non-terminal residue" evidence="1">
    <location>
        <position position="1"/>
    </location>
</feature>
<dbReference type="InParanoid" id="A0A2H3CZL4"/>
<accession>A0A2H3CZL4</accession>
<proteinExistence type="predicted"/>
<dbReference type="OrthoDB" id="2355984at2759"/>
<name>A0A2H3CZL4_ARMGA</name>
<reference evidence="2" key="1">
    <citation type="journal article" date="2017" name="Nat. Ecol. Evol.">
        <title>Genome expansion and lineage-specific genetic innovations in the forest pathogenic fungi Armillaria.</title>
        <authorList>
            <person name="Sipos G."/>
            <person name="Prasanna A.N."/>
            <person name="Walter M.C."/>
            <person name="O'Connor E."/>
            <person name="Balint B."/>
            <person name="Krizsan K."/>
            <person name="Kiss B."/>
            <person name="Hess J."/>
            <person name="Varga T."/>
            <person name="Slot J."/>
            <person name="Riley R."/>
            <person name="Boka B."/>
            <person name="Rigling D."/>
            <person name="Barry K."/>
            <person name="Lee J."/>
            <person name="Mihaltcheva S."/>
            <person name="LaButti K."/>
            <person name="Lipzen A."/>
            <person name="Waldron R."/>
            <person name="Moloney N.M."/>
            <person name="Sperisen C."/>
            <person name="Kredics L."/>
            <person name="Vagvoelgyi C."/>
            <person name="Patrignani A."/>
            <person name="Fitzpatrick D."/>
            <person name="Nagy I."/>
            <person name="Doyle S."/>
            <person name="Anderson J.B."/>
            <person name="Grigoriev I.V."/>
            <person name="Gueldener U."/>
            <person name="Muensterkoetter M."/>
            <person name="Nagy L.G."/>
        </authorList>
    </citation>
    <scope>NUCLEOTIDE SEQUENCE [LARGE SCALE GENOMIC DNA]</scope>
    <source>
        <strain evidence="2">Ar21-2</strain>
    </source>
</reference>
<gene>
    <name evidence="1" type="ORF">ARMGADRAFT_947996</name>
</gene>
<dbReference type="AlphaFoldDB" id="A0A2H3CZL4"/>
<dbReference type="EMBL" id="KZ293728">
    <property type="protein sequence ID" value="PBK81543.1"/>
    <property type="molecule type" value="Genomic_DNA"/>
</dbReference>
<evidence type="ECO:0000313" key="1">
    <source>
        <dbReference type="EMBL" id="PBK81543.1"/>
    </source>
</evidence>
<dbReference type="Proteomes" id="UP000217790">
    <property type="component" value="Unassembled WGS sequence"/>
</dbReference>